<dbReference type="InterPro" id="IPR036866">
    <property type="entry name" value="RibonucZ/Hydroxyglut_hydro"/>
</dbReference>
<comment type="caution">
    <text evidence="2">The sequence shown here is derived from an EMBL/GenBank/DDBJ whole genome shotgun (WGS) entry which is preliminary data.</text>
</comment>
<organism evidence="2 3">
    <name type="scientific">Macrolepiota fuliginosa MF-IS2</name>
    <dbReference type="NCBI Taxonomy" id="1400762"/>
    <lineage>
        <taxon>Eukaryota</taxon>
        <taxon>Fungi</taxon>
        <taxon>Dikarya</taxon>
        <taxon>Basidiomycota</taxon>
        <taxon>Agaricomycotina</taxon>
        <taxon>Agaricomycetes</taxon>
        <taxon>Agaricomycetidae</taxon>
        <taxon>Agaricales</taxon>
        <taxon>Agaricineae</taxon>
        <taxon>Agaricaceae</taxon>
        <taxon>Macrolepiota</taxon>
    </lineage>
</organism>
<evidence type="ECO:0000313" key="3">
    <source>
        <dbReference type="Proteomes" id="UP000807342"/>
    </source>
</evidence>
<evidence type="ECO:0000259" key="1">
    <source>
        <dbReference type="Pfam" id="PF00753"/>
    </source>
</evidence>
<evidence type="ECO:0000313" key="2">
    <source>
        <dbReference type="EMBL" id="KAF9451956.1"/>
    </source>
</evidence>
<dbReference type="InterPro" id="IPR041712">
    <property type="entry name" value="DHPS-like_MBL-fold"/>
</dbReference>
<dbReference type="AlphaFoldDB" id="A0A9P6C4L9"/>
<dbReference type="GO" id="GO:0016740">
    <property type="term" value="F:transferase activity"/>
    <property type="evidence" value="ECO:0007669"/>
    <property type="project" value="TreeGrafter"/>
</dbReference>
<keyword evidence="3" id="KW-1185">Reference proteome</keyword>
<dbReference type="Gene3D" id="3.60.15.10">
    <property type="entry name" value="Ribonuclease Z/Hydroxyacylglutathione hydrolase-like"/>
    <property type="match status" value="1"/>
</dbReference>
<name>A0A9P6C4L9_9AGAR</name>
<protein>
    <recommendedName>
        <fullName evidence="1">Metallo-beta-lactamase domain-containing protein</fullName>
    </recommendedName>
</protein>
<dbReference type="InterPro" id="IPR001279">
    <property type="entry name" value="Metallo-B-lactamas"/>
</dbReference>
<dbReference type="OrthoDB" id="1470350at2759"/>
<sequence length="349" mass="37537">MTKLPPGFTHELVQHIQLEPTPDEVLGVPILNFDHFCCGAHGLSVLIETELGRGQDVQAFTTLFDTGPDQFSLVRNALGLKIPTEKITRVVTSHWHSDHTGGLLSFLKLRKGQAQARVGSPDEQTPCIVDVHPDRPTARGIAPRPNYDTVICALAIDPTFKEIEEAGGLVEKHAEAHAVAGGTVWVSGEIPRVTEWETGILGGSRWVDGAAGEKGRWTAEPHIMDERYVVVDVKGKGLVIFSACSHAGIINVIKDAIAVLQRPIFMVVGGLHLAGPEFSPRIPPTVDFMSKSLRPAPAYVLPMHCSGFQSKIALEKAFGEGCVPAGVGLKVNLVANDGAEDHMYPPVIA</sequence>
<reference evidence="2" key="1">
    <citation type="submission" date="2020-11" db="EMBL/GenBank/DDBJ databases">
        <authorList>
            <consortium name="DOE Joint Genome Institute"/>
            <person name="Ahrendt S."/>
            <person name="Riley R."/>
            <person name="Andreopoulos W."/>
            <person name="Labutti K."/>
            <person name="Pangilinan J."/>
            <person name="Ruiz-Duenas F.J."/>
            <person name="Barrasa J.M."/>
            <person name="Sanchez-Garcia M."/>
            <person name="Camarero S."/>
            <person name="Miyauchi S."/>
            <person name="Serrano A."/>
            <person name="Linde D."/>
            <person name="Babiker R."/>
            <person name="Drula E."/>
            <person name="Ayuso-Fernandez I."/>
            <person name="Pacheco R."/>
            <person name="Padilla G."/>
            <person name="Ferreira P."/>
            <person name="Barriuso J."/>
            <person name="Kellner H."/>
            <person name="Castanera R."/>
            <person name="Alfaro M."/>
            <person name="Ramirez L."/>
            <person name="Pisabarro A.G."/>
            <person name="Kuo A."/>
            <person name="Tritt A."/>
            <person name="Lipzen A."/>
            <person name="He G."/>
            <person name="Yan M."/>
            <person name="Ng V."/>
            <person name="Cullen D."/>
            <person name="Martin F."/>
            <person name="Rosso M.-N."/>
            <person name="Henrissat B."/>
            <person name="Hibbett D."/>
            <person name="Martinez A.T."/>
            <person name="Grigoriev I.V."/>
        </authorList>
    </citation>
    <scope>NUCLEOTIDE SEQUENCE</scope>
    <source>
        <strain evidence="2">MF-IS2</strain>
    </source>
</reference>
<accession>A0A9P6C4L9</accession>
<gene>
    <name evidence="2" type="ORF">P691DRAFT_698206</name>
</gene>
<dbReference type="PANTHER" id="PTHR13754">
    <property type="entry name" value="METALLO-BETA-LACTAMASE SUPERFAMILY PROTEIN"/>
    <property type="match status" value="1"/>
</dbReference>
<feature type="domain" description="Metallo-beta-lactamase" evidence="1">
    <location>
        <begin position="61"/>
        <end position="114"/>
    </location>
</feature>
<dbReference type="EMBL" id="MU151077">
    <property type="protein sequence ID" value="KAF9451956.1"/>
    <property type="molecule type" value="Genomic_DNA"/>
</dbReference>
<dbReference type="PANTHER" id="PTHR13754:SF13">
    <property type="entry name" value="METALLO-BETA-LACTAMASE SUPERFAMILY PROTEIN (AFU_ORTHOLOGUE AFUA_3G07630)"/>
    <property type="match status" value="1"/>
</dbReference>
<dbReference type="CDD" id="cd07713">
    <property type="entry name" value="DHPS-like_MBL-fold"/>
    <property type="match status" value="1"/>
</dbReference>
<dbReference type="InterPro" id="IPR052926">
    <property type="entry name" value="Metallo-beta-lactamase_dom"/>
</dbReference>
<dbReference type="Pfam" id="PF00753">
    <property type="entry name" value="Lactamase_B"/>
    <property type="match status" value="1"/>
</dbReference>
<dbReference type="Proteomes" id="UP000807342">
    <property type="component" value="Unassembled WGS sequence"/>
</dbReference>
<proteinExistence type="predicted"/>
<dbReference type="SUPFAM" id="SSF56281">
    <property type="entry name" value="Metallo-hydrolase/oxidoreductase"/>
    <property type="match status" value="1"/>
</dbReference>